<dbReference type="EMBL" id="KN832883">
    <property type="protein sequence ID" value="KIM96788.1"/>
    <property type="molecule type" value="Genomic_DNA"/>
</dbReference>
<name>A0A0C3CCX0_OIDMZ</name>
<evidence type="ECO:0000256" key="1">
    <source>
        <dbReference type="SAM" id="MobiDB-lite"/>
    </source>
</evidence>
<dbReference type="SUPFAM" id="SSF53335">
    <property type="entry name" value="S-adenosyl-L-methionine-dependent methyltransferases"/>
    <property type="match status" value="1"/>
</dbReference>
<dbReference type="HOGENOM" id="CLU_010595_0_2_1"/>
<dbReference type="Gene3D" id="3.40.50.150">
    <property type="entry name" value="Vaccinia Virus protein VP39"/>
    <property type="match status" value="1"/>
</dbReference>
<evidence type="ECO:0000313" key="2">
    <source>
        <dbReference type="EMBL" id="KIM96788.1"/>
    </source>
</evidence>
<dbReference type="Pfam" id="PF13489">
    <property type="entry name" value="Methyltransf_23"/>
    <property type="match status" value="1"/>
</dbReference>
<dbReference type="OrthoDB" id="2013972at2759"/>
<feature type="compositionally biased region" description="Pro residues" evidence="1">
    <location>
        <begin position="1"/>
        <end position="12"/>
    </location>
</feature>
<dbReference type="InParanoid" id="A0A0C3CCX0"/>
<dbReference type="Proteomes" id="UP000054321">
    <property type="component" value="Unassembled WGS sequence"/>
</dbReference>
<dbReference type="AlphaFoldDB" id="A0A0C3CCX0"/>
<sequence>MDVPDPNPPPNEPSDGGQPEQGDDDSAFEEESQYTDTESLRSSIFNFRKEHGRTYHVYGSTEHWGPNDDLAQEQQDISHHMWSLMLRGELYIAPVENPHRILDVGTGTGIWAIDCAEKHPEASVKGIDLSPIQPSWVPPNVYFEIDDFNLAWVDSEKYDLIHHRELLGSVPDWVEFYKKCFQALKPGGWIDCAEPGLWFDSFYVDLGPDDPYKQWSNGLFESGNQVGMSFDVGPFVKEWLEAAGFINIREKKFCCTVGKWSKDPWERDVGSWNQLRLVRGVEDFCSRRFVNQLDWSIDEVEILCARLRQAVKNNTLKVHQWFFFVVGQKPMESKEEA</sequence>
<reference evidence="2 3" key="1">
    <citation type="submission" date="2014-04" db="EMBL/GenBank/DDBJ databases">
        <authorList>
            <consortium name="DOE Joint Genome Institute"/>
            <person name="Kuo A."/>
            <person name="Martino E."/>
            <person name="Perotto S."/>
            <person name="Kohler A."/>
            <person name="Nagy L.G."/>
            <person name="Floudas D."/>
            <person name="Copeland A."/>
            <person name="Barry K.W."/>
            <person name="Cichocki N."/>
            <person name="Veneault-Fourrey C."/>
            <person name="LaButti K."/>
            <person name="Lindquist E.A."/>
            <person name="Lipzen A."/>
            <person name="Lundell T."/>
            <person name="Morin E."/>
            <person name="Murat C."/>
            <person name="Sun H."/>
            <person name="Tunlid A."/>
            <person name="Henrissat B."/>
            <person name="Grigoriev I.V."/>
            <person name="Hibbett D.S."/>
            <person name="Martin F."/>
            <person name="Nordberg H.P."/>
            <person name="Cantor M.N."/>
            <person name="Hua S.X."/>
        </authorList>
    </citation>
    <scope>NUCLEOTIDE SEQUENCE [LARGE SCALE GENOMIC DNA]</scope>
    <source>
        <strain evidence="2 3">Zn</strain>
    </source>
</reference>
<organism evidence="2 3">
    <name type="scientific">Oidiodendron maius (strain Zn)</name>
    <dbReference type="NCBI Taxonomy" id="913774"/>
    <lineage>
        <taxon>Eukaryota</taxon>
        <taxon>Fungi</taxon>
        <taxon>Dikarya</taxon>
        <taxon>Ascomycota</taxon>
        <taxon>Pezizomycotina</taxon>
        <taxon>Leotiomycetes</taxon>
        <taxon>Leotiomycetes incertae sedis</taxon>
        <taxon>Myxotrichaceae</taxon>
        <taxon>Oidiodendron</taxon>
    </lineage>
</organism>
<gene>
    <name evidence="2" type="ORF">OIDMADRAFT_44361</name>
</gene>
<dbReference type="InterPro" id="IPR029063">
    <property type="entry name" value="SAM-dependent_MTases_sf"/>
</dbReference>
<accession>A0A0C3CCX0</accession>
<evidence type="ECO:0008006" key="4">
    <source>
        <dbReference type="Google" id="ProtNLM"/>
    </source>
</evidence>
<feature type="compositionally biased region" description="Acidic residues" evidence="1">
    <location>
        <begin position="21"/>
        <end position="33"/>
    </location>
</feature>
<reference evidence="3" key="2">
    <citation type="submission" date="2015-01" db="EMBL/GenBank/DDBJ databases">
        <title>Evolutionary Origins and Diversification of the Mycorrhizal Mutualists.</title>
        <authorList>
            <consortium name="DOE Joint Genome Institute"/>
            <consortium name="Mycorrhizal Genomics Consortium"/>
            <person name="Kohler A."/>
            <person name="Kuo A."/>
            <person name="Nagy L.G."/>
            <person name="Floudas D."/>
            <person name="Copeland A."/>
            <person name="Barry K.W."/>
            <person name="Cichocki N."/>
            <person name="Veneault-Fourrey C."/>
            <person name="LaButti K."/>
            <person name="Lindquist E.A."/>
            <person name="Lipzen A."/>
            <person name="Lundell T."/>
            <person name="Morin E."/>
            <person name="Murat C."/>
            <person name="Riley R."/>
            <person name="Ohm R."/>
            <person name="Sun H."/>
            <person name="Tunlid A."/>
            <person name="Henrissat B."/>
            <person name="Grigoriev I.V."/>
            <person name="Hibbett D.S."/>
            <person name="Martin F."/>
        </authorList>
    </citation>
    <scope>NUCLEOTIDE SEQUENCE [LARGE SCALE GENOMIC DNA]</scope>
    <source>
        <strain evidence="3">Zn</strain>
    </source>
</reference>
<feature type="region of interest" description="Disordered" evidence="1">
    <location>
        <begin position="1"/>
        <end position="39"/>
    </location>
</feature>
<dbReference type="PANTHER" id="PTHR43591:SF24">
    <property type="entry name" value="2-METHOXY-6-POLYPRENYL-1,4-BENZOQUINOL METHYLASE, MITOCHONDRIAL"/>
    <property type="match status" value="1"/>
</dbReference>
<proteinExistence type="predicted"/>
<protein>
    <recommendedName>
        <fullName evidence="4">Methyltransferase domain-containing protein</fullName>
    </recommendedName>
</protein>
<dbReference type="GO" id="GO:0008168">
    <property type="term" value="F:methyltransferase activity"/>
    <property type="evidence" value="ECO:0007669"/>
    <property type="project" value="TreeGrafter"/>
</dbReference>
<keyword evidence="3" id="KW-1185">Reference proteome</keyword>
<dbReference type="PANTHER" id="PTHR43591">
    <property type="entry name" value="METHYLTRANSFERASE"/>
    <property type="match status" value="1"/>
</dbReference>
<dbReference type="CDD" id="cd02440">
    <property type="entry name" value="AdoMet_MTases"/>
    <property type="match status" value="1"/>
</dbReference>
<evidence type="ECO:0000313" key="3">
    <source>
        <dbReference type="Proteomes" id="UP000054321"/>
    </source>
</evidence>